<dbReference type="GO" id="GO:0005829">
    <property type="term" value="C:cytosol"/>
    <property type="evidence" value="ECO:0007669"/>
    <property type="project" value="TreeGrafter"/>
</dbReference>
<reference key="1">
    <citation type="submission" date="2017-08" db="EMBL/GenBank/DDBJ databases">
        <title>A dynamic microbial community with high functional redundancy inhabits the cold, oxic subseafloor aquifer.</title>
        <authorList>
            <person name="Tully B.J."/>
            <person name="Wheat C.G."/>
            <person name="Glazer B.T."/>
            <person name="Huber J.A."/>
        </authorList>
    </citation>
    <scope>NUCLEOTIDE SEQUENCE [LARGE SCALE GENOMIC DNA]</scope>
</reference>
<protein>
    <recommendedName>
        <fullName evidence="2">AMP-dependent synthetase/ligase domain-containing protein</fullName>
    </recommendedName>
</protein>
<organism evidence="1">
    <name type="scientific">OCS116 cluster bacterium</name>
    <dbReference type="NCBI Taxonomy" id="2030921"/>
    <lineage>
        <taxon>Bacteria</taxon>
        <taxon>Pseudomonadati</taxon>
        <taxon>Pseudomonadota</taxon>
        <taxon>Alphaproteobacteria</taxon>
        <taxon>OCS116 cluster</taxon>
    </lineage>
</organism>
<dbReference type="PANTHER" id="PTHR24095:SF14">
    <property type="entry name" value="ACETYL-COENZYME A SYNTHETASE 1"/>
    <property type="match status" value="1"/>
</dbReference>
<proteinExistence type="predicted"/>
<sequence length="99" mass="10911">MIPEAAYAMLACTRIGSLHSEVFGWFSPEALAGCIKDCKSKFIITADQGYRLNKTVPLKTNIDAALEKTEGSGIMRMGDDVAFDDSRNIWVKEAPKRPT</sequence>
<comment type="caution">
    <text evidence="1">The sequence shown here is derived from an EMBL/GenBank/DDBJ whole genome shotgun (WGS) entry which is preliminary data.</text>
</comment>
<accession>A0A2A4YZZ2</accession>
<gene>
    <name evidence="1" type="ORF">COB13_10160</name>
</gene>
<dbReference type="SUPFAM" id="SSF56801">
    <property type="entry name" value="Acetyl-CoA synthetase-like"/>
    <property type="match status" value="1"/>
</dbReference>
<reference evidence="1" key="2">
    <citation type="journal article" date="2018" name="ISME J.">
        <title>A dynamic microbial community with high functional redundancy inhabits the cold, oxic subseafloor aquifer.</title>
        <authorList>
            <person name="Tully B.J."/>
            <person name="Wheat C.G."/>
            <person name="Glazer B.T."/>
            <person name="Huber J.A."/>
        </authorList>
    </citation>
    <scope>NUCLEOTIDE SEQUENCE</scope>
    <source>
        <strain evidence="1">NORP83</strain>
    </source>
</reference>
<dbReference type="AlphaFoldDB" id="A0A2A4YZZ2"/>
<dbReference type="GO" id="GO:0006085">
    <property type="term" value="P:acetyl-CoA biosynthetic process"/>
    <property type="evidence" value="ECO:0007669"/>
    <property type="project" value="TreeGrafter"/>
</dbReference>
<evidence type="ECO:0000313" key="1">
    <source>
        <dbReference type="EMBL" id="PCJ00373.1"/>
    </source>
</evidence>
<dbReference type="PANTHER" id="PTHR24095">
    <property type="entry name" value="ACETYL-COENZYME A SYNTHETASE"/>
    <property type="match status" value="1"/>
</dbReference>
<dbReference type="EMBL" id="NVUS01000012">
    <property type="protein sequence ID" value="PCJ00373.1"/>
    <property type="molecule type" value="Genomic_DNA"/>
</dbReference>
<dbReference type="Gene3D" id="3.40.50.12780">
    <property type="entry name" value="N-terminal domain of ligase-like"/>
    <property type="match status" value="1"/>
</dbReference>
<name>A0A2A4YZZ2_9PROT</name>
<evidence type="ECO:0008006" key="2">
    <source>
        <dbReference type="Google" id="ProtNLM"/>
    </source>
</evidence>
<dbReference type="GO" id="GO:0003987">
    <property type="term" value="F:acetate-CoA ligase activity"/>
    <property type="evidence" value="ECO:0007669"/>
    <property type="project" value="TreeGrafter"/>
</dbReference>
<dbReference type="InterPro" id="IPR042099">
    <property type="entry name" value="ANL_N_sf"/>
</dbReference>